<keyword evidence="6" id="KW-0238">DNA-binding</keyword>
<dbReference type="PROSITE" id="PS50930">
    <property type="entry name" value="HTH_LYTTR"/>
    <property type="match status" value="1"/>
</dbReference>
<evidence type="ECO:0000259" key="5">
    <source>
        <dbReference type="PROSITE" id="PS50930"/>
    </source>
</evidence>
<dbReference type="SUPFAM" id="SSF52172">
    <property type="entry name" value="CheY-like"/>
    <property type="match status" value="1"/>
</dbReference>
<feature type="modified residue" description="4-aspartylphosphate" evidence="3">
    <location>
        <position position="59"/>
    </location>
</feature>
<dbReference type="InterPro" id="IPR011006">
    <property type="entry name" value="CheY-like_superfamily"/>
</dbReference>
<dbReference type="SMART" id="SM00448">
    <property type="entry name" value="REC"/>
    <property type="match status" value="1"/>
</dbReference>
<dbReference type="PROSITE" id="PS50110">
    <property type="entry name" value="RESPONSE_REGULATORY"/>
    <property type="match status" value="1"/>
</dbReference>
<reference evidence="6 7" key="1">
    <citation type="submission" date="2018-08" db="EMBL/GenBank/DDBJ databases">
        <title>A genome reference for cultivated species of the human gut microbiota.</title>
        <authorList>
            <person name="Zou Y."/>
            <person name="Xue W."/>
            <person name="Luo G."/>
        </authorList>
    </citation>
    <scope>NUCLEOTIDE SEQUENCE [LARGE SCALE GENOMIC DNA]</scope>
    <source>
        <strain evidence="6 7">AM07-24</strain>
    </source>
</reference>
<dbReference type="InterPro" id="IPR001789">
    <property type="entry name" value="Sig_transdc_resp-reg_receiver"/>
</dbReference>
<gene>
    <name evidence="6" type="ORF">DW099_04060</name>
</gene>
<dbReference type="InterPro" id="IPR046947">
    <property type="entry name" value="LytR-like"/>
</dbReference>
<dbReference type="Gene3D" id="3.40.50.2300">
    <property type="match status" value="1"/>
</dbReference>
<dbReference type="Proteomes" id="UP000284841">
    <property type="component" value="Unassembled WGS sequence"/>
</dbReference>
<comment type="function">
    <text evidence="2">May play the central regulatory role in sporulation. It may be an element of the effector pathway responsible for the activation of sporulation genes in response to nutritional stress. Spo0A may act in concert with spo0H (a sigma factor) to control the expression of some genes that are critical to the sporulation process.</text>
</comment>
<evidence type="ECO:0000256" key="2">
    <source>
        <dbReference type="ARBA" id="ARBA00024867"/>
    </source>
</evidence>
<dbReference type="SMART" id="SM00850">
    <property type="entry name" value="LytTR"/>
    <property type="match status" value="1"/>
</dbReference>
<evidence type="ECO:0000313" key="6">
    <source>
        <dbReference type="EMBL" id="RHJ89746.1"/>
    </source>
</evidence>
<evidence type="ECO:0000313" key="7">
    <source>
        <dbReference type="Proteomes" id="UP000284841"/>
    </source>
</evidence>
<dbReference type="Gene3D" id="2.40.50.1020">
    <property type="entry name" value="LytTr DNA-binding domain"/>
    <property type="match status" value="1"/>
</dbReference>
<keyword evidence="3" id="KW-0597">Phosphoprotein</keyword>
<evidence type="ECO:0000259" key="4">
    <source>
        <dbReference type="PROSITE" id="PS50110"/>
    </source>
</evidence>
<dbReference type="AlphaFoldDB" id="A0A415E7J3"/>
<evidence type="ECO:0000256" key="1">
    <source>
        <dbReference type="ARBA" id="ARBA00018672"/>
    </source>
</evidence>
<dbReference type="PANTHER" id="PTHR37299:SF1">
    <property type="entry name" value="STAGE 0 SPORULATION PROTEIN A HOMOLOG"/>
    <property type="match status" value="1"/>
</dbReference>
<evidence type="ECO:0000256" key="3">
    <source>
        <dbReference type="PROSITE-ProRule" id="PRU00169"/>
    </source>
</evidence>
<accession>A0A415E7J3</accession>
<dbReference type="Pfam" id="PF00072">
    <property type="entry name" value="Response_reg"/>
    <property type="match status" value="1"/>
</dbReference>
<protein>
    <recommendedName>
        <fullName evidence="1">Stage 0 sporulation protein A homolog</fullName>
    </recommendedName>
</protein>
<dbReference type="GO" id="GO:0003677">
    <property type="term" value="F:DNA binding"/>
    <property type="evidence" value="ECO:0007669"/>
    <property type="project" value="UniProtKB-KW"/>
</dbReference>
<dbReference type="Pfam" id="PF04397">
    <property type="entry name" value="LytTR"/>
    <property type="match status" value="1"/>
</dbReference>
<organism evidence="6 7">
    <name type="scientific">Emergencia timonensis</name>
    <dbReference type="NCBI Taxonomy" id="1776384"/>
    <lineage>
        <taxon>Bacteria</taxon>
        <taxon>Bacillati</taxon>
        <taxon>Bacillota</taxon>
        <taxon>Clostridia</taxon>
        <taxon>Peptostreptococcales</taxon>
        <taxon>Anaerovoracaceae</taxon>
        <taxon>Emergencia</taxon>
    </lineage>
</organism>
<dbReference type="GO" id="GO:0000156">
    <property type="term" value="F:phosphorelay response regulator activity"/>
    <property type="evidence" value="ECO:0007669"/>
    <property type="project" value="InterPro"/>
</dbReference>
<dbReference type="EMBL" id="QRMS01000001">
    <property type="protein sequence ID" value="RHJ89746.1"/>
    <property type="molecule type" value="Genomic_DNA"/>
</dbReference>
<dbReference type="PANTHER" id="PTHR37299">
    <property type="entry name" value="TRANSCRIPTIONAL REGULATOR-RELATED"/>
    <property type="match status" value="1"/>
</dbReference>
<dbReference type="STRING" id="1776384.GCA_900086585_03103"/>
<feature type="domain" description="HTH LytTR-type" evidence="5">
    <location>
        <begin position="133"/>
        <end position="230"/>
    </location>
</feature>
<dbReference type="OrthoDB" id="9802383at2"/>
<name>A0A415E7J3_9FIRM</name>
<feature type="domain" description="Response regulatory" evidence="4">
    <location>
        <begin position="3"/>
        <end position="122"/>
    </location>
</feature>
<proteinExistence type="predicted"/>
<comment type="caution">
    <text evidence="6">The sequence shown here is derived from an EMBL/GenBank/DDBJ whole genome shotgun (WGS) entry which is preliminary data.</text>
</comment>
<sequence length="237" mass="26821">MLRIALCDDETSARDALRFQLEKILLDGNEEIVYEFNSGKRAVSWLAKHPGEIDLLFLDVEMDEMNGMEAATDIRKFNQDLMIVFVTGYTDYVFDGYKVGALDYIIKPAGAGRVRELMERARSMTADVNDTFFTFQNADGTFKVSCRDILYCYSEKRLVHLVTAQKEYQFYDKLDHVEEALGDGFVRIHQRYLVNSLAVAHVSASSVTLAGTELPISRALRQQASEKLARAMLGGDF</sequence>
<dbReference type="InterPro" id="IPR007492">
    <property type="entry name" value="LytTR_DNA-bd_dom"/>
</dbReference>
<dbReference type="RefSeq" id="WP_118333790.1">
    <property type="nucleotide sequence ID" value="NZ_AP025567.1"/>
</dbReference>
<keyword evidence="7" id="KW-1185">Reference proteome</keyword>